<dbReference type="RefSeq" id="WP_124703656.1">
    <property type="nucleotide sequence ID" value="NZ_BGOW01000003.1"/>
</dbReference>
<evidence type="ECO:0000313" key="1">
    <source>
        <dbReference type="EMBL" id="GBL44813.1"/>
    </source>
</evidence>
<proteinExistence type="predicted"/>
<keyword evidence="2" id="KW-1185">Reference proteome</keyword>
<name>A0A401JAZ3_9PROT</name>
<evidence type="ECO:0000313" key="2">
    <source>
        <dbReference type="Proteomes" id="UP000286806"/>
    </source>
</evidence>
<reference evidence="1 2" key="1">
    <citation type="journal article" date="2019" name="Front. Microbiol.">
        <title>Genomes of Neutrophilic Sulfur-Oxidizing Chemolithoautotrophs Representing 9 Proteobacterial Species From 8 Genera.</title>
        <authorList>
            <person name="Watanabe T."/>
            <person name="Kojima H."/>
            <person name="Umezawa K."/>
            <person name="Hori C."/>
            <person name="Takasuka T.E."/>
            <person name="Kato Y."/>
            <person name="Fukui M."/>
        </authorList>
    </citation>
    <scope>NUCLEOTIDE SEQUENCE [LARGE SCALE GENOMIC DNA]</scope>
    <source>
        <strain evidence="1 2">TTN</strain>
    </source>
</reference>
<organism evidence="1 2">
    <name type="scientific">Sulfuriferula multivorans</name>
    <dbReference type="NCBI Taxonomy" id="1559896"/>
    <lineage>
        <taxon>Bacteria</taxon>
        <taxon>Pseudomonadati</taxon>
        <taxon>Pseudomonadota</taxon>
        <taxon>Betaproteobacteria</taxon>
        <taxon>Nitrosomonadales</taxon>
        <taxon>Sulfuricellaceae</taxon>
        <taxon>Sulfuriferula</taxon>
    </lineage>
</organism>
<dbReference type="AlphaFoldDB" id="A0A401JAZ3"/>
<sequence>MIVFDIESGRIDAPSFNHPSTVPVQSGTDVMRHDMTFAVPRLMTLEEAIWIESQHTGASTRARM</sequence>
<protein>
    <submittedName>
        <fullName evidence="1">Uncharacterized protein</fullName>
    </submittedName>
</protein>
<dbReference type="Proteomes" id="UP000286806">
    <property type="component" value="Unassembled WGS sequence"/>
</dbReference>
<dbReference type="OrthoDB" id="6807706at2"/>
<gene>
    <name evidence="1" type="ORF">SFMTTN_0614</name>
</gene>
<comment type="caution">
    <text evidence="1">The sequence shown here is derived from an EMBL/GenBank/DDBJ whole genome shotgun (WGS) entry which is preliminary data.</text>
</comment>
<dbReference type="EMBL" id="BGOW01000003">
    <property type="protein sequence ID" value="GBL44813.1"/>
    <property type="molecule type" value="Genomic_DNA"/>
</dbReference>
<accession>A0A401JAZ3</accession>